<keyword evidence="9" id="KW-1185">Reference proteome</keyword>
<evidence type="ECO:0000256" key="5">
    <source>
        <dbReference type="ARBA" id="ARBA00023136"/>
    </source>
</evidence>
<dbReference type="Pfam" id="PF01594">
    <property type="entry name" value="AI-2E_transport"/>
    <property type="match status" value="1"/>
</dbReference>
<organism evidence="8 9">
    <name type="scientific">Psychromonas arctica</name>
    <dbReference type="NCBI Taxonomy" id="168275"/>
    <lineage>
        <taxon>Bacteria</taxon>
        <taxon>Pseudomonadati</taxon>
        <taxon>Pseudomonadota</taxon>
        <taxon>Gammaproteobacteria</taxon>
        <taxon>Alteromonadales</taxon>
        <taxon>Psychromonadaceae</taxon>
        <taxon>Psychromonas</taxon>
    </lineage>
</organism>
<feature type="transmembrane region" description="Helical" evidence="7">
    <location>
        <begin position="30"/>
        <end position="48"/>
    </location>
</feature>
<evidence type="ECO:0000313" key="9">
    <source>
        <dbReference type="Proteomes" id="UP001366060"/>
    </source>
</evidence>
<dbReference type="PANTHER" id="PTHR21716:SF64">
    <property type="entry name" value="AI-2 TRANSPORT PROTEIN TQSA"/>
    <property type="match status" value="1"/>
</dbReference>
<feature type="transmembrane region" description="Helical" evidence="7">
    <location>
        <begin position="199"/>
        <end position="226"/>
    </location>
</feature>
<feature type="transmembrane region" description="Helical" evidence="7">
    <location>
        <begin position="296"/>
        <end position="322"/>
    </location>
</feature>
<dbReference type="PANTHER" id="PTHR21716">
    <property type="entry name" value="TRANSMEMBRANE PROTEIN"/>
    <property type="match status" value="1"/>
</dbReference>
<evidence type="ECO:0000256" key="3">
    <source>
        <dbReference type="ARBA" id="ARBA00022692"/>
    </source>
</evidence>
<gene>
    <name evidence="8" type="ORF">V6255_13140</name>
</gene>
<evidence type="ECO:0000256" key="7">
    <source>
        <dbReference type="SAM" id="Phobius"/>
    </source>
</evidence>
<keyword evidence="4 7" id="KW-1133">Transmembrane helix</keyword>
<dbReference type="InterPro" id="IPR002549">
    <property type="entry name" value="AI-2E-like"/>
</dbReference>
<protein>
    <submittedName>
        <fullName evidence="8">AI-2E family transporter</fullName>
    </submittedName>
</protein>
<dbReference type="Proteomes" id="UP001366060">
    <property type="component" value="Unassembled WGS sequence"/>
</dbReference>
<feature type="transmembrane region" description="Helical" evidence="7">
    <location>
        <begin position="60"/>
        <end position="84"/>
    </location>
</feature>
<comment type="caution">
    <text evidence="8">The sequence shown here is derived from an EMBL/GenBank/DDBJ whole genome shotgun (WGS) entry which is preliminary data.</text>
</comment>
<evidence type="ECO:0000256" key="1">
    <source>
        <dbReference type="ARBA" id="ARBA00004141"/>
    </source>
</evidence>
<evidence type="ECO:0000256" key="4">
    <source>
        <dbReference type="ARBA" id="ARBA00022989"/>
    </source>
</evidence>
<feature type="transmembrane region" description="Helical" evidence="7">
    <location>
        <begin position="140"/>
        <end position="160"/>
    </location>
</feature>
<sequence>MVNASTAARTALYFSALVISLAGIKVAAPIVVPFLLSLFVAIICNPAINYLEGKKVPRGLAITLVIFTIFSLFIILGGVIGAAVNDFRKAIPTYEAQLSEQITWLIGWLANHDIVISMAELRGYFDPAKVMNLVTTTLSGFSSVLGNIFLLLLTVVFMLAEGKVFTKKLHMAFDDSAHTEKRLDHFLTMVNQYMAIKTMVSLATGVIIGTVLWGMGVQFYVLWALLAFLLNYIPNIGSIIAAVPVVILTFLQLGAGYASVVVGLFVSVNMIMGNVVEPRFMGRSLGLSTLVVFLSLIFWGWLLGVVGMLLSVPLTMILKIALENSEDGRWFSILLSSDEEVEALEIACEDKETDGETCVNSFDLPVTNTGETESETFVNSTTKEEK</sequence>
<dbReference type="EMBL" id="JBAKBA010000032">
    <property type="protein sequence ID" value="MEL0660080.1"/>
    <property type="molecule type" value="Genomic_DNA"/>
</dbReference>
<feature type="transmembrane region" description="Helical" evidence="7">
    <location>
        <begin position="258"/>
        <end position="276"/>
    </location>
</feature>
<feature type="region of interest" description="Disordered" evidence="6">
    <location>
        <begin position="366"/>
        <end position="386"/>
    </location>
</feature>
<evidence type="ECO:0000313" key="8">
    <source>
        <dbReference type="EMBL" id="MEL0660080.1"/>
    </source>
</evidence>
<keyword evidence="3 7" id="KW-0812">Transmembrane</keyword>
<evidence type="ECO:0000256" key="2">
    <source>
        <dbReference type="ARBA" id="ARBA00009773"/>
    </source>
</evidence>
<evidence type="ECO:0000256" key="6">
    <source>
        <dbReference type="SAM" id="MobiDB-lite"/>
    </source>
</evidence>
<reference evidence="8 9" key="1">
    <citation type="submission" date="2024-02" db="EMBL/GenBank/DDBJ databases">
        <title>Bacteria isolated from the canopy kelp, Nereocystis luetkeana.</title>
        <authorList>
            <person name="Pfister C.A."/>
            <person name="Younker I.T."/>
            <person name="Light S.H."/>
        </authorList>
    </citation>
    <scope>NUCLEOTIDE SEQUENCE [LARGE SCALE GENOMIC DNA]</scope>
    <source>
        <strain evidence="8 9">TI.2.07</strain>
    </source>
</reference>
<proteinExistence type="inferred from homology"/>
<name>A0ABU9HDV1_9GAMM</name>
<dbReference type="NCBIfam" id="NF008930">
    <property type="entry name" value="PRK12287.1"/>
    <property type="match status" value="1"/>
</dbReference>
<keyword evidence="5 7" id="KW-0472">Membrane</keyword>
<dbReference type="RefSeq" id="WP_341628569.1">
    <property type="nucleotide sequence ID" value="NZ_JBAKBA010000032.1"/>
</dbReference>
<accession>A0ABU9HDV1</accession>
<feature type="transmembrane region" description="Helical" evidence="7">
    <location>
        <begin position="232"/>
        <end position="251"/>
    </location>
</feature>
<comment type="similarity">
    <text evidence="2">Belongs to the autoinducer-2 exporter (AI-2E) (TC 2.A.86) family.</text>
</comment>
<comment type="subcellular location">
    <subcellularLocation>
        <location evidence="1">Membrane</location>
        <topology evidence="1">Multi-pass membrane protein</topology>
    </subcellularLocation>
</comment>